<dbReference type="GO" id="GO:0005762">
    <property type="term" value="C:mitochondrial large ribosomal subunit"/>
    <property type="evidence" value="ECO:0007669"/>
    <property type="project" value="TreeGrafter"/>
</dbReference>
<dbReference type="CDD" id="cd02440">
    <property type="entry name" value="AdoMet_MTases"/>
    <property type="match status" value="1"/>
</dbReference>
<dbReference type="Ensembl" id="ENSSFOT00015066268.1">
    <property type="protein sequence ID" value="ENSSFOP00015064722.1"/>
    <property type="gene ID" value="ENSSFOG00015005483.2"/>
</dbReference>
<evidence type="ECO:0000256" key="8">
    <source>
        <dbReference type="SAM" id="SignalP"/>
    </source>
</evidence>
<dbReference type="InterPro" id="IPR029063">
    <property type="entry name" value="SAM-dependent_MTases_sf"/>
</dbReference>
<keyword evidence="8" id="KW-0732">Signal</keyword>
<dbReference type="OrthoDB" id="8020218at2759"/>
<dbReference type="FunFam" id="3.40.50.150:FF:000055">
    <property type="entry name" value="5-methylcytosine rRNA methyltransferase NSUN4"/>
    <property type="match status" value="1"/>
</dbReference>
<dbReference type="Gene3D" id="3.40.50.150">
    <property type="entry name" value="Vaccinia Virus protein VP39"/>
    <property type="match status" value="1"/>
</dbReference>
<keyword evidence="11" id="KW-1185">Reference proteome</keyword>
<keyword evidence="2 7" id="KW-0489">Methyltransferase</keyword>
<evidence type="ECO:0000256" key="3">
    <source>
        <dbReference type="ARBA" id="ARBA00022679"/>
    </source>
</evidence>
<comment type="subcellular location">
    <subcellularLocation>
        <location evidence="1">Mitochondrion</location>
    </subcellularLocation>
</comment>
<organism evidence="10 11">
    <name type="scientific">Scleropages formosus</name>
    <name type="common">Asian bonytongue</name>
    <name type="synonym">Osteoglossum formosum</name>
    <dbReference type="NCBI Taxonomy" id="113540"/>
    <lineage>
        <taxon>Eukaryota</taxon>
        <taxon>Metazoa</taxon>
        <taxon>Chordata</taxon>
        <taxon>Craniata</taxon>
        <taxon>Vertebrata</taxon>
        <taxon>Euteleostomi</taxon>
        <taxon>Actinopterygii</taxon>
        <taxon>Neopterygii</taxon>
        <taxon>Teleostei</taxon>
        <taxon>Osteoglossocephala</taxon>
        <taxon>Osteoglossomorpha</taxon>
        <taxon>Osteoglossiformes</taxon>
        <taxon>Osteoglossidae</taxon>
        <taxon>Scleropages</taxon>
    </lineage>
</organism>
<dbReference type="SUPFAM" id="SSF53335">
    <property type="entry name" value="S-adenosyl-L-methionine-dependent methyltransferases"/>
    <property type="match status" value="1"/>
</dbReference>
<dbReference type="GO" id="GO:0031167">
    <property type="term" value="P:rRNA methylation"/>
    <property type="evidence" value="ECO:0007669"/>
    <property type="project" value="TreeGrafter"/>
</dbReference>
<evidence type="ECO:0000259" key="9">
    <source>
        <dbReference type="PROSITE" id="PS51686"/>
    </source>
</evidence>
<dbReference type="Gene3D" id="6.20.240.40">
    <property type="match status" value="1"/>
</dbReference>
<dbReference type="Proteomes" id="UP000694397">
    <property type="component" value="Chromosome 14"/>
</dbReference>
<gene>
    <name evidence="10" type="primary">NSUN3</name>
    <name evidence="10" type="synonym">nsun3</name>
</gene>
<feature type="binding site" evidence="7">
    <location>
        <position position="181"/>
    </location>
    <ligand>
        <name>S-adenosyl-L-methionine</name>
        <dbReference type="ChEBI" id="CHEBI:59789"/>
    </ligand>
</feature>
<dbReference type="PRINTS" id="PR02008">
    <property type="entry name" value="RCMTFAMILY"/>
</dbReference>
<evidence type="ECO:0000256" key="4">
    <source>
        <dbReference type="ARBA" id="ARBA00022691"/>
    </source>
</evidence>
<feature type="binding site" evidence="7">
    <location>
        <position position="212"/>
    </location>
    <ligand>
        <name>S-adenosyl-L-methionine</name>
        <dbReference type="ChEBI" id="CHEBI:59789"/>
    </ligand>
</feature>
<dbReference type="GO" id="GO:0003723">
    <property type="term" value="F:RNA binding"/>
    <property type="evidence" value="ECO:0007669"/>
    <property type="project" value="UniProtKB-UniRule"/>
</dbReference>
<evidence type="ECO:0000256" key="5">
    <source>
        <dbReference type="ARBA" id="ARBA00022884"/>
    </source>
</evidence>
<dbReference type="SMR" id="A0A8C9VT66"/>
<accession>A0A8C9VT66</accession>
<keyword evidence="5 7" id="KW-0694">RNA-binding</keyword>
<reference evidence="10" key="2">
    <citation type="submission" date="2025-08" db="UniProtKB">
        <authorList>
            <consortium name="Ensembl"/>
        </authorList>
    </citation>
    <scope>IDENTIFICATION</scope>
</reference>
<feature type="domain" description="SAM-dependent MTase RsmB/NOP-type" evidence="9">
    <location>
        <begin position="64"/>
        <end position="352"/>
    </location>
</feature>
<feature type="binding site" evidence="7">
    <location>
        <position position="230"/>
    </location>
    <ligand>
        <name>S-adenosyl-L-methionine</name>
        <dbReference type="ChEBI" id="CHEBI:59789"/>
    </ligand>
</feature>
<dbReference type="InterPro" id="IPR023267">
    <property type="entry name" value="RCMT"/>
</dbReference>
<feature type="chain" id="PRO_5034045863" evidence="8">
    <location>
        <begin position="23"/>
        <end position="353"/>
    </location>
</feature>
<keyword evidence="6" id="KW-0496">Mitochondrion</keyword>
<reference evidence="10" key="3">
    <citation type="submission" date="2025-09" db="UniProtKB">
        <authorList>
            <consortium name="Ensembl"/>
        </authorList>
    </citation>
    <scope>IDENTIFICATION</scope>
</reference>
<feature type="binding site" evidence="7">
    <location>
        <begin position="158"/>
        <end position="164"/>
    </location>
    <ligand>
        <name>S-adenosyl-L-methionine</name>
        <dbReference type="ChEBI" id="CHEBI:59789"/>
    </ligand>
</feature>
<dbReference type="AlphaFoldDB" id="A0A8C9VT66"/>
<evidence type="ECO:0000313" key="10">
    <source>
        <dbReference type="Ensembl" id="ENSSFOP00015064722.1"/>
    </source>
</evidence>
<sequence length="353" mass="39281">VHVLSWCIYLLSSTMCCTMVSGETTFRSTVRAPGARKQVCVPVLEHFDTHYGEQLGQRWTAAREVLLHPRSWQHGVMLNRFAAPQDVREQLLLQGFSNLLPRSSGSSLQCFVHRSPVHVPSQRHQAGQLKQYYLLNAASLLPVLALDVREGDRVLDLCSAPGGKALAILQSATPGVLHCNELDAHRHEWLVKTLESFVPQTLSDVLKVSNLDGRLFGKIEAGAYDKVLLDAPCSNDRSWLFSGRPQHGALWLRERAKLPELQKDLLRSALEAVVPGGLVVYSTCTLSRAENSEVVQDILSSCPNIELQELNELALSFAHHFTFDPNTPFGLLVVPDYGRTWGPMFVSKLKKLC</sequence>
<dbReference type="InterPro" id="IPR049560">
    <property type="entry name" value="MeTrfase_RsmB-F_NOP2_cat"/>
</dbReference>
<evidence type="ECO:0000256" key="2">
    <source>
        <dbReference type="ARBA" id="ARBA00022603"/>
    </source>
</evidence>
<dbReference type="Pfam" id="PF01189">
    <property type="entry name" value="Methyltr_RsmB-F"/>
    <property type="match status" value="1"/>
</dbReference>
<evidence type="ECO:0000256" key="1">
    <source>
        <dbReference type="ARBA" id="ARBA00004173"/>
    </source>
</evidence>
<dbReference type="PANTHER" id="PTHR22808:SF8">
    <property type="entry name" value="TRNA (CYTOSINE(34)-C(5))-METHYLTRANSFERASE, MITOCHONDRIAL"/>
    <property type="match status" value="1"/>
</dbReference>
<protein>
    <submittedName>
        <fullName evidence="10">NOP2/Sun RNA methyltransferase 3</fullName>
    </submittedName>
</protein>
<comment type="similarity">
    <text evidence="7">Belongs to the class I-like SAM-binding methyltransferase superfamily. RsmB/NOP family.</text>
</comment>
<evidence type="ECO:0000256" key="6">
    <source>
        <dbReference type="ARBA" id="ARBA00023128"/>
    </source>
</evidence>
<keyword evidence="4 7" id="KW-0949">S-adenosyl-L-methionine</keyword>
<feature type="signal peptide" evidence="8">
    <location>
        <begin position="1"/>
        <end position="22"/>
    </location>
</feature>
<name>A0A8C9VT66_SCLFO</name>
<proteinExistence type="inferred from homology"/>
<dbReference type="PANTHER" id="PTHR22808">
    <property type="entry name" value="NCL1 YEAST -RELATED NOL1/NOP2/FMU SUN DOMAIN-CONTAINING"/>
    <property type="match status" value="1"/>
</dbReference>
<feature type="active site" description="Nucleophile" evidence="7">
    <location>
        <position position="284"/>
    </location>
</feature>
<dbReference type="GO" id="GO:0008173">
    <property type="term" value="F:RNA methyltransferase activity"/>
    <property type="evidence" value="ECO:0007669"/>
    <property type="project" value="InterPro"/>
</dbReference>
<evidence type="ECO:0000256" key="7">
    <source>
        <dbReference type="PROSITE-ProRule" id="PRU01023"/>
    </source>
</evidence>
<dbReference type="GeneTree" id="ENSGT00940000153665"/>
<evidence type="ECO:0000313" key="11">
    <source>
        <dbReference type="Proteomes" id="UP000694397"/>
    </source>
</evidence>
<keyword evidence="3 7" id="KW-0808">Transferase</keyword>
<dbReference type="InterPro" id="IPR001678">
    <property type="entry name" value="MeTrfase_RsmB-F_NOP2_dom"/>
</dbReference>
<reference evidence="10 11" key="1">
    <citation type="submission" date="2019-04" db="EMBL/GenBank/DDBJ databases">
        <authorList>
            <consortium name="Wellcome Sanger Institute Data Sharing"/>
        </authorList>
    </citation>
    <scope>NUCLEOTIDE SEQUENCE [LARGE SCALE GENOMIC DNA]</scope>
</reference>
<dbReference type="PROSITE" id="PS51686">
    <property type="entry name" value="SAM_MT_RSMB_NOP"/>
    <property type="match status" value="1"/>
</dbReference>